<keyword evidence="4 5" id="KW-0472">Membrane</keyword>
<feature type="transmembrane region" description="Helical" evidence="5">
    <location>
        <begin position="113"/>
        <end position="131"/>
    </location>
</feature>
<dbReference type="InterPro" id="IPR002781">
    <property type="entry name" value="TM_pro_TauE-like"/>
</dbReference>
<organism evidence="6 7">
    <name type="scientific">Actinoplanes derwentensis</name>
    <dbReference type="NCBI Taxonomy" id="113562"/>
    <lineage>
        <taxon>Bacteria</taxon>
        <taxon>Bacillati</taxon>
        <taxon>Actinomycetota</taxon>
        <taxon>Actinomycetes</taxon>
        <taxon>Micromonosporales</taxon>
        <taxon>Micromonosporaceae</taxon>
        <taxon>Actinoplanes</taxon>
    </lineage>
</organism>
<accession>A0A1H2D6X2</accession>
<reference evidence="6 7" key="1">
    <citation type="submission" date="2016-10" db="EMBL/GenBank/DDBJ databases">
        <authorList>
            <person name="de Groot N.N."/>
        </authorList>
    </citation>
    <scope>NUCLEOTIDE SEQUENCE [LARGE SCALE GENOMIC DNA]</scope>
    <source>
        <strain evidence="6 7">DSM 43941</strain>
    </source>
</reference>
<feature type="transmembrane region" description="Helical" evidence="5">
    <location>
        <begin position="85"/>
        <end position="104"/>
    </location>
</feature>
<evidence type="ECO:0000256" key="3">
    <source>
        <dbReference type="ARBA" id="ARBA00022989"/>
    </source>
</evidence>
<keyword evidence="3 5" id="KW-1133">Transmembrane helix</keyword>
<dbReference type="RefSeq" id="WP_092554348.1">
    <property type="nucleotide sequence ID" value="NZ_BOMJ01000082.1"/>
</dbReference>
<evidence type="ECO:0000256" key="4">
    <source>
        <dbReference type="ARBA" id="ARBA00023136"/>
    </source>
</evidence>
<keyword evidence="5" id="KW-1003">Cell membrane</keyword>
<sequence length="133" mass="13187">MEISWQTGPAGFAAGLLISIVTAPVGGVYGIGEGSLLGPILAGRGIPMSTVAPAALAATFVSSVAGSGTYALIAVTTGGAEIAPHWVLGLLCGLGGLIGGYLGARPQRHIPEAALWFLRGALAVALAVSYLDF</sequence>
<dbReference type="OrthoDB" id="9788634at2"/>
<gene>
    <name evidence="6" type="ORF">SAMN04489716_8395</name>
</gene>
<dbReference type="AlphaFoldDB" id="A0A1H2D6X2"/>
<evidence type="ECO:0000313" key="6">
    <source>
        <dbReference type="EMBL" id="SDT78490.1"/>
    </source>
</evidence>
<evidence type="ECO:0000313" key="7">
    <source>
        <dbReference type="Proteomes" id="UP000198688"/>
    </source>
</evidence>
<comment type="similarity">
    <text evidence="5">Belongs to the 4-toluene sulfonate uptake permease (TSUP) (TC 2.A.102) family.</text>
</comment>
<feature type="transmembrane region" description="Helical" evidence="5">
    <location>
        <begin position="51"/>
        <end position="73"/>
    </location>
</feature>
<protein>
    <recommendedName>
        <fullName evidence="5">Probable membrane transporter protein</fullName>
    </recommendedName>
</protein>
<keyword evidence="2 5" id="KW-0812">Transmembrane</keyword>
<dbReference type="Pfam" id="PF01925">
    <property type="entry name" value="TauE"/>
    <property type="match status" value="1"/>
</dbReference>
<feature type="transmembrane region" description="Helical" evidence="5">
    <location>
        <begin position="12"/>
        <end position="31"/>
    </location>
</feature>
<dbReference type="STRING" id="113562.SAMN04489716_8395"/>
<keyword evidence="7" id="KW-1185">Reference proteome</keyword>
<dbReference type="Proteomes" id="UP000198688">
    <property type="component" value="Chromosome I"/>
</dbReference>
<evidence type="ECO:0000256" key="1">
    <source>
        <dbReference type="ARBA" id="ARBA00004141"/>
    </source>
</evidence>
<dbReference type="GO" id="GO:0005886">
    <property type="term" value="C:plasma membrane"/>
    <property type="evidence" value="ECO:0007669"/>
    <property type="project" value="UniProtKB-SubCell"/>
</dbReference>
<name>A0A1H2D6X2_9ACTN</name>
<proteinExistence type="inferred from homology"/>
<evidence type="ECO:0000256" key="5">
    <source>
        <dbReference type="RuleBase" id="RU363041"/>
    </source>
</evidence>
<comment type="subcellular location">
    <subcellularLocation>
        <location evidence="5">Cell membrane</location>
        <topology evidence="5">Multi-pass membrane protein</topology>
    </subcellularLocation>
    <subcellularLocation>
        <location evidence="1">Membrane</location>
        <topology evidence="1">Multi-pass membrane protein</topology>
    </subcellularLocation>
</comment>
<dbReference type="EMBL" id="LT629758">
    <property type="protein sequence ID" value="SDT78490.1"/>
    <property type="molecule type" value="Genomic_DNA"/>
</dbReference>
<evidence type="ECO:0000256" key="2">
    <source>
        <dbReference type="ARBA" id="ARBA00022692"/>
    </source>
</evidence>